<feature type="region of interest" description="Disordered" evidence="2">
    <location>
        <begin position="60"/>
        <end position="81"/>
    </location>
</feature>
<keyword evidence="5" id="KW-1185">Reference proteome</keyword>
<organism evidence="4 5">
    <name type="scientific">Paractinoplanes brasiliensis</name>
    <dbReference type="NCBI Taxonomy" id="52695"/>
    <lineage>
        <taxon>Bacteria</taxon>
        <taxon>Bacillati</taxon>
        <taxon>Actinomycetota</taxon>
        <taxon>Actinomycetes</taxon>
        <taxon>Micromonosporales</taxon>
        <taxon>Micromonosporaceae</taxon>
        <taxon>Paractinoplanes</taxon>
    </lineage>
</organism>
<proteinExistence type="predicted"/>
<evidence type="ECO:0000313" key="4">
    <source>
        <dbReference type="EMBL" id="TDO40378.1"/>
    </source>
</evidence>
<reference evidence="4 5" key="1">
    <citation type="submission" date="2019-03" db="EMBL/GenBank/DDBJ databases">
        <title>Sequencing the genomes of 1000 actinobacteria strains.</title>
        <authorList>
            <person name="Klenk H.-P."/>
        </authorList>
    </citation>
    <scope>NUCLEOTIDE SEQUENCE [LARGE SCALE GENOMIC DNA]</scope>
    <source>
        <strain evidence="4 5">DSM 43805</strain>
    </source>
</reference>
<accession>A0A4V3C859</accession>
<dbReference type="Proteomes" id="UP000294901">
    <property type="component" value="Unassembled WGS sequence"/>
</dbReference>
<evidence type="ECO:0000313" key="5">
    <source>
        <dbReference type="Proteomes" id="UP000294901"/>
    </source>
</evidence>
<comment type="caution">
    <text evidence="4">The sequence shown here is derived from an EMBL/GenBank/DDBJ whole genome shotgun (WGS) entry which is preliminary data.</text>
</comment>
<feature type="compositionally biased region" description="Basic and acidic residues" evidence="2">
    <location>
        <begin position="61"/>
        <end position="70"/>
    </location>
</feature>
<keyword evidence="1" id="KW-0808">Transferase</keyword>
<dbReference type="Pfam" id="PF13581">
    <property type="entry name" value="HATPase_c_2"/>
    <property type="match status" value="1"/>
</dbReference>
<evidence type="ECO:0000256" key="2">
    <source>
        <dbReference type="SAM" id="MobiDB-lite"/>
    </source>
</evidence>
<dbReference type="InterPro" id="IPR003594">
    <property type="entry name" value="HATPase_dom"/>
</dbReference>
<gene>
    <name evidence="4" type="ORF">C8E87_4092</name>
</gene>
<keyword evidence="1" id="KW-0418">Kinase</keyword>
<feature type="domain" description="Histidine kinase/HSP90-like ATPase" evidence="3">
    <location>
        <begin position="1"/>
        <end position="108"/>
    </location>
</feature>
<dbReference type="EMBL" id="SNWR01000001">
    <property type="protein sequence ID" value="TDO40378.1"/>
    <property type="molecule type" value="Genomic_DNA"/>
</dbReference>
<dbReference type="SUPFAM" id="SSF55874">
    <property type="entry name" value="ATPase domain of HSP90 chaperone/DNA topoisomerase II/histidine kinase"/>
    <property type="match status" value="1"/>
</dbReference>
<dbReference type="InterPro" id="IPR036890">
    <property type="entry name" value="HATPase_C_sf"/>
</dbReference>
<keyword evidence="1" id="KW-0723">Serine/threonine-protein kinase</keyword>
<dbReference type="GO" id="GO:0004674">
    <property type="term" value="F:protein serine/threonine kinase activity"/>
    <property type="evidence" value="ECO:0007669"/>
    <property type="project" value="UniProtKB-KW"/>
</dbReference>
<name>A0A4V3C859_9ACTN</name>
<evidence type="ECO:0000256" key="1">
    <source>
        <dbReference type="ARBA" id="ARBA00022527"/>
    </source>
</evidence>
<dbReference type="PANTHER" id="PTHR35526">
    <property type="entry name" value="ANTI-SIGMA-F FACTOR RSBW-RELATED"/>
    <property type="match status" value="1"/>
</dbReference>
<dbReference type="PANTHER" id="PTHR35526:SF3">
    <property type="entry name" value="ANTI-SIGMA-F FACTOR RSBW"/>
    <property type="match status" value="1"/>
</dbReference>
<dbReference type="AlphaFoldDB" id="A0A4V3C859"/>
<dbReference type="Gene3D" id="3.30.565.10">
    <property type="entry name" value="Histidine kinase-like ATPase, C-terminal domain"/>
    <property type="match status" value="1"/>
</dbReference>
<sequence>MRHSVASCAEAAGLAGDRLDDFVVAVNELLTNAVRHGGGVGRVALWSADGEVVCEVSDSGHGLRDARQEPSVRPPADQPGGWGLWLAEELTDTFQLTTGDKGTTVRVSSRSSLSKS</sequence>
<evidence type="ECO:0000259" key="3">
    <source>
        <dbReference type="Pfam" id="PF13581"/>
    </source>
</evidence>
<dbReference type="CDD" id="cd16936">
    <property type="entry name" value="HATPase_RsbW-like"/>
    <property type="match status" value="1"/>
</dbReference>
<dbReference type="InterPro" id="IPR050267">
    <property type="entry name" value="Anti-sigma-factor_SerPK"/>
</dbReference>
<protein>
    <submittedName>
        <fullName evidence="4">Anti-sigma regulatory factor (Ser/Thr protein kinase)</fullName>
    </submittedName>
</protein>